<dbReference type="PANTHER" id="PTHR43191">
    <property type="entry name" value="RRNA METHYLTRANSFERASE 3"/>
    <property type="match status" value="1"/>
</dbReference>
<evidence type="ECO:0000313" key="8">
    <source>
        <dbReference type="Proteomes" id="UP000472270"/>
    </source>
</evidence>
<dbReference type="SUPFAM" id="SSF75217">
    <property type="entry name" value="alpha/beta knot"/>
    <property type="match status" value="1"/>
</dbReference>
<keyword evidence="4" id="KW-0808">Transferase</keyword>
<gene>
    <name evidence="7" type="primary">LOC107727902</name>
</gene>
<dbReference type="Proteomes" id="UP000472270">
    <property type="component" value="Unassembled WGS sequence"/>
</dbReference>
<dbReference type="Gene3D" id="3.30.1330.30">
    <property type="match status" value="1"/>
</dbReference>
<evidence type="ECO:0000256" key="3">
    <source>
        <dbReference type="ARBA" id="ARBA00022603"/>
    </source>
</evidence>
<reference evidence="7" key="1">
    <citation type="submission" date="2025-08" db="UniProtKB">
        <authorList>
            <consortium name="Ensembl"/>
        </authorList>
    </citation>
    <scope>IDENTIFICATION</scope>
</reference>
<name>A0A673K4Q3_9TELE</name>
<dbReference type="Ensembl" id="ENSSRHT00000063151.1">
    <property type="protein sequence ID" value="ENSSRHP00000061449.1"/>
    <property type="gene ID" value="ENSSRHG00000030690.1"/>
</dbReference>
<keyword evidence="2" id="KW-0698">rRNA processing</keyword>
<dbReference type="SUPFAM" id="SSF55315">
    <property type="entry name" value="L30e-like"/>
    <property type="match status" value="1"/>
</dbReference>
<dbReference type="InterPro" id="IPR029064">
    <property type="entry name" value="Ribosomal_eL30-like_sf"/>
</dbReference>
<reference evidence="7" key="2">
    <citation type="submission" date="2025-09" db="UniProtKB">
        <authorList>
            <consortium name="Ensembl"/>
        </authorList>
    </citation>
    <scope>IDENTIFICATION</scope>
</reference>
<evidence type="ECO:0000256" key="5">
    <source>
        <dbReference type="SAM" id="MobiDB-lite"/>
    </source>
</evidence>
<dbReference type="GO" id="GO:0006364">
    <property type="term" value="P:rRNA processing"/>
    <property type="evidence" value="ECO:0007669"/>
    <property type="project" value="UniProtKB-KW"/>
</dbReference>
<dbReference type="PANTHER" id="PTHR43191:SF2">
    <property type="entry name" value="RRNA METHYLTRANSFERASE 3, MITOCHONDRIAL"/>
    <property type="match status" value="1"/>
</dbReference>
<dbReference type="AlphaFoldDB" id="A0A673K4Q3"/>
<feature type="compositionally biased region" description="Acidic residues" evidence="5">
    <location>
        <begin position="239"/>
        <end position="251"/>
    </location>
</feature>
<proteinExistence type="inferred from homology"/>
<keyword evidence="3" id="KW-0489">Methyltransferase</keyword>
<dbReference type="Gene3D" id="3.40.1280.10">
    <property type="match status" value="1"/>
</dbReference>
<feature type="region of interest" description="Disordered" evidence="5">
    <location>
        <begin position="227"/>
        <end position="252"/>
    </location>
</feature>
<evidence type="ECO:0000313" key="7">
    <source>
        <dbReference type="Ensembl" id="ENSSRHP00000061449.1"/>
    </source>
</evidence>
<dbReference type="InterPro" id="IPR029028">
    <property type="entry name" value="Alpha/beta_knot_MTases"/>
</dbReference>
<dbReference type="GO" id="GO:0005737">
    <property type="term" value="C:cytoplasm"/>
    <property type="evidence" value="ECO:0007669"/>
    <property type="project" value="UniProtKB-ARBA"/>
</dbReference>
<dbReference type="GO" id="GO:0008173">
    <property type="term" value="F:RNA methyltransferase activity"/>
    <property type="evidence" value="ECO:0007669"/>
    <property type="project" value="InterPro"/>
</dbReference>
<accession>A0A673K4Q3</accession>
<dbReference type="SMART" id="SM00967">
    <property type="entry name" value="SpoU_sub_bind"/>
    <property type="match status" value="1"/>
</dbReference>
<dbReference type="InterPro" id="IPR029026">
    <property type="entry name" value="tRNA_m1G_MTases_N"/>
</dbReference>
<dbReference type="CDD" id="cd18106">
    <property type="entry name" value="SpoU-like_RNMTL1"/>
    <property type="match status" value="1"/>
</dbReference>
<dbReference type="InterPro" id="IPR013123">
    <property type="entry name" value="SpoU_subst-bd"/>
</dbReference>
<evidence type="ECO:0000256" key="1">
    <source>
        <dbReference type="ARBA" id="ARBA00007228"/>
    </source>
</evidence>
<dbReference type="InterPro" id="IPR051259">
    <property type="entry name" value="rRNA_Methyltransferase"/>
</dbReference>
<dbReference type="InterPro" id="IPR001537">
    <property type="entry name" value="SpoU_MeTrfase"/>
</dbReference>
<protein>
    <submittedName>
        <fullName evidence="7">rRNA methyltransferase 3A, mitochondrial-like</fullName>
    </submittedName>
</protein>
<evidence type="ECO:0000259" key="6">
    <source>
        <dbReference type="SMART" id="SM00967"/>
    </source>
</evidence>
<comment type="similarity">
    <text evidence="1">Belongs to the class IV-like SAM-binding methyltransferase superfamily. RNA methyltransferase TrmH family.</text>
</comment>
<dbReference type="GO" id="GO:0032259">
    <property type="term" value="P:methylation"/>
    <property type="evidence" value="ECO:0007669"/>
    <property type="project" value="UniProtKB-KW"/>
</dbReference>
<dbReference type="InterPro" id="IPR053888">
    <property type="entry name" value="MRM3-like_sub_bind"/>
</dbReference>
<evidence type="ECO:0000256" key="2">
    <source>
        <dbReference type="ARBA" id="ARBA00022552"/>
    </source>
</evidence>
<organism evidence="7 8">
    <name type="scientific">Sinocyclocheilus rhinocerous</name>
    <dbReference type="NCBI Taxonomy" id="307959"/>
    <lineage>
        <taxon>Eukaryota</taxon>
        <taxon>Metazoa</taxon>
        <taxon>Chordata</taxon>
        <taxon>Craniata</taxon>
        <taxon>Vertebrata</taxon>
        <taxon>Euteleostomi</taxon>
        <taxon>Actinopterygii</taxon>
        <taxon>Neopterygii</taxon>
        <taxon>Teleostei</taxon>
        <taxon>Ostariophysi</taxon>
        <taxon>Cypriniformes</taxon>
        <taxon>Cyprinidae</taxon>
        <taxon>Cyprininae</taxon>
        <taxon>Sinocyclocheilus</taxon>
    </lineage>
</organism>
<evidence type="ECO:0000256" key="4">
    <source>
        <dbReference type="ARBA" id="ARBA00022679"/>
    </source>
</evidence>
<dbReference type="Pfam" id="PF00588">
    <property type="entry name" value="SpoU_methylase"/>
    <property type="match status" value="1"/>
</dbReference>
<dbReference type="GO" id="GO:0003723">
    <property type="term" value="F:RNA binding"/>
    <property type="evidence" value="ECO:0007669"/>
    <property type="project" value="InterPro"/>
</dbReference>
<feature type="domain" description="RNA 2-O ribose methyltransferase substrate binding" evidence="6">
    <location>
        <begin position="54"/>
        <end position="125"/>
    </location>
</feature>
<sequence>MIHYIVSNIHILNQCRLFDETPTSYDTEVCHSPLRKVASVARSRAFRDKEGKVLLEGSRLICDALSAGAAPQMLFFSAVERLQELPLDKLQQAKLIKVRYEDMKTWSDLVTPQGVIAIFSKLDASRMVFPKDARLQSVPLFLLCDNIRDAGNLGTILRCAAAAGCDGVLLTKGCVDAWEPKVLRAAMGAHFRLPVFPNLDWDEISKHLPKDVVVHVADNSSSFLKAPVSRQTENGTSDEYSESDSDEESDELSLPCLKPQVYFESWAQRSTALVIGGETHGLSLEALRLAEETEGKRLFVPMAPGVESLSSAMAASILLFEGRRQLLQLLDKTRCKNSG</sequence>
<dbReference type="Pfam" id="PF22435">
    <property type="entry name" value="MRM3-like_sub_bind"/>
    <property type="match status" value="1"/>
</dbReference>
<keyword evidence="8" id="KW-1185">Reference proteome</keyword>